<dbReference type="InterPro" id="IPR015422">
    <property type="entry name" value="PyrdxlP-dep_Trfase_small"/>
</dbReference>
<evidence type="ECO:0000256" key="1">
    <source>
        <dbReference type="ARBA" id="ARBA00001933"/>
    </source>
</evidence>
<proteinExistence type="predicted"/>
<gene>
    <name evidence="6" type="ORF">HQ497_12370</name>
</gene>
<evidence type="ECO:0000259" key="5">
    <source>
        <dbReference type="Pfam" id="PF00155"/>
    </source>
</evidence>
<keyword evidence="3" id="KW-0808">Transferase</keyword>
<keyword evidence="2 6" id="KW-0032">Aminotransferase</keyword>
<name>A0A973A9U6_9GAMM</name>
<comment type="cofactor">
    <cofactor evidence="1">
        <name>pyridoxal 5'-phosphate</name>
        <dbReference type="ChEBI" id="CHEBI:597326"/>
    </cofactor>
</comment>
<dbReference type="Gene3D" id="3.40.640.10">
    <property type="entry name" value="Type I PLP-dependent aspartate aminotransferase-like (Major domain)"/>
    <property type="match status" value="1"/>
</dbReference>
<dbReference type="PANTHER" id="PTHR42790:SF19">
    <property type="entry name" value="KYNURENINE_ALPHA-AMINOADIPATE AMINOTRANSFERASE, MITOCHONDRIAL"/>
    <property type="match status" value="1"/>
</dbReference>
<dbReference type="Pfam" id="PF00155">
    <property type="entry name" value="Aminotran_1_2"/>
    <property type="match status" value="1"/>
</dbReference>
<dbReference type="GO" id="GO:0008483">
    <property type="term" value="F:transaminase activity"/>
    <property type="evidence" value="ECO:0007669"/>
    <property type="project" value="UniProtKB-KW"/>
</dbReference>
<dbReference type="GO" id="GO:0030170">
    <property type="term" value="F:pyridoxal phosphate binding"/>
    <property type="evidence" value="ECO:0007669"/>
    <property type="project" value="InterPro"/>
</dbReference>
<dbReference type="InterPro" id="IPR050859">
    <property type="entry name" value="Class-I_PLP-dep_aminotransf"/>
</dbReference>
<sequence length="464" mass="51311">MTNLIAPGLKRMSVSVTRKMSASLPGLRRLAQDKGLKIHHLGAGYPHPEVTDPRHFLEHEAGYLEHLTQVEGLNDPSVLPENLREAFSYGDTLGPPSTRQVFARVYGNDWNLEMKPDCLIPTVGATGGISLICSVFENAGLPLAYLTDAPTYAGFMARAGLCQQAKIYSVEMDGEGPIPAVFEQQIVAARAAGRLVPFYYTVPDGHNPAGFSFSAKRRLEILEIARREGILILEDAPYLYINFAAPADRQQPFVSLDPRQTVHLFTGSKIGFPGPRVGYLYSEASIEIANGEQASLAELALLQASADILFPNPAAYLGFEALLHEADFSERTSMWPVAEEKLDVYRENREIMLQGFESSLGAYPDLFHWTIPMAGFFSVFTFLSGTIRTDDEFIRKLVTEYGLVVIPMYDFYPPDARIRNPNAGLDQLRISFCFSESAGEQRRKDLTEAVSTFCTAVKHLAGVD</sequence>
<evidence type="ECO:0000313" key="6">
    <source>
        <dbReference type="EMBL" id="NQV66148.1"/>
    </source>
</evidence>
<dbReference type="InterPro" id="IPR004839">
    <property type="entry name" value="Aminotransferase_I/II_large"/>
</dbReference>
<accession>A0A973A9U6</accession>
<comment type="caution">
    <text evidence="6">The sequence shown here is derived from an EMBL/GenBank/DDBJ whole genome shotgun (WGS) entry which is preliminary data.</text>
</comment>
<reference evidence="6" key="1">
    <citation type="submission" date="2020-05" db="EMBL/GenBank/DDBJ databases">
        <title>Sulfur intermediates as new biogeochemical hubs in an aquatic model microbial ecosystem.</title>
        <authorList>
            <person name="Vigneron A."/>
        </authorList>
    </citation>
    <scope>NUCLEOTIDE SEQUENCE</scope>
    <source>
        <strain evidence="6">Bin.250</strain>
    </source>
</reference>
<organism evidence="6 7">
    <name type="scientific">SAR86 cluster bacterium</name>
    <dbReference type="NCBI Taxonomy" id="2030880"/>
    <lineage>
        <taxon>Bacteria</taxon>
        <taxon>Pseudomonadati</taxon>
        <taxon>Pseudomonadota</taxon>
        <taxon>Gammaproteobacteria</taxon>
        <taxon>SAR86 cluster</taxon>
    </lineage>
</organism>
<dbReference type="InterPro" id="IPR015424">
    <property type="entry name" value="PyrdxlP-dep_Trfase"/>
</dbReference>
<feature type="domain" description="Aminotransferase class I/classII large" evidence="5">
    <location>
        <begin position="84"/>
        <end position="418"/>
    </location>
</feature>
<keyword evidence="4" id="KW-0663">Pyridoxal phosphate</keyword>
<evidence type="ECO:0000256" key="3">
    <source>
        <dbReference type="ARBA" id="ARBA00022679"/>
    </source>
</evidence>
<dbReference type="EMBL" id="JABMOJ010000466">
    <property type="protein sequence ID" value="NQV66148.1"/>
    <property type="molecule type" value="Genomic_DNA"/>
</dbReference>
<dbReference type="InterPro" id="IPR015421">
    <property type="entry name" value="PyrdxlP-dep_Trfase_major"/>
</dbReference>
<dbReference type="AlphaFoldDB" id="A0A973A9U6"/>
<dbReference type="PANTHER" id="PTHR42790">
    <property type="entry name" value="AMINOTRANSFERASE"/>
    <property type="match status" value="1"/>
</dbReference>
<dbReference type="Proteomes" id="UP000754644">
    <property type="component" value="Unassembled WGS sequence"/>
</dbReference>
<evidence type="ECO:0000256" key="2">
    <source>
        <dbReference type="ARBA" id="ARBA00022576"/>
    </source>
</evidence>
<dbReference type="SUPFAM" id="SSF53383">
    <property type="entry name" value="PLP-dependent transferases"/>
    <property type="match status" value="1"/>
</dbReference>
<evidence type="ECO:0000256" key="4">
    <source>
        <dbReference type="ARBA" id="ARBA00022898"/>
    </source>
</evidence>
<evidence type="ECO:0000313" key="7">
    <source>
        <dbReference type="Proteomes" id="UP000754644"/>
    </source>
</evidence>
<dbReference type="CDD" id="cd00609">
    <property type="entry name" value="AAT_like"/>
    <property type="match status" value="1"/>
</dbReference>
<dbReference type="Gene3D" id="3.90.1150.10">
    <property type="entry name" value="Aspartate Aminotransferase, domain 1"/>
    <property type="match status" value="1"/>
</dbReference>
<protein>
    <submittedName>
        <fullName evidence="6">PLP-dependent aminotransferase family protein</fullName>
    </submittedName>
</protein>
<dbReference type="GO" id="GO:1901605">
    <property type="term" value="P:alpha-amino acid metabolic process"/>
    <property type="evidence" value="ECO:0007669"/>
    <property type="project" value="TreeGrafter"/>
</dbReference>